<organism evidence="6 7">
    <name type="scientific">Pluralibacter gergoviae</name>
    <name type="common">Enterobacter gergoviae</name>
    <dbReference type="NCBI Taxonomy" id="61647"/>
    <lineage>
        <taxon>Bacteria</taxon>
        <taxon>Pseudomonadati</taxon>
        <taxon>Pseudomonadota</taxon>
        <taxon>Gammaproteobacteria</taxon>
        <taxon>Enterobacterales</taxon>
        <taxon>Enterobacteriaceae</taxon>
        <taxon>Pluralibacter</taxon>
    </lineage>
</organism>
<keyword evidence="3" id="KW-0732">Signal</keyword>
<keyword evidence="3" id="KW-0812">Transmembrane</keyword>
<reference evidence="6 7" key="1">
    <citation type="submission" date="2015-05" db="EMBL/GenBank/DDBJ databases">
        <title>Genome sequences of Pluralibacter gergoviae.</title>
        <authorList>
            <person name="Greninger A.L."/>
            <person name="Miller S."/>
        </authorList>
    </citation>
    <scope>NUCLEOTIDE SEQUENCE [LARGE SCALE GENOMIC DNA]</scope>
    <source>
        <strain evidence="6 7">JS81F13</strain>
    </source>
</reference>
<dbReference type="InterPro" id="IPR003423">
    <property type="entry name" value="OMP_efflux"/>
</dbReference>
<proteinExistence type="inferred from homology"/>
<evidence type="ECO:0000256" key="2">
    <source>
        <dbReference type="ARBA" id="ARBA00007613"/>
    </source>
</evidence>
<dbReference type="SUPFAM" id="SSF56954">
    <property type="entry name" value="Outer membrane efflux proteins (OEP)"/>
    <property type="match status" value="1"/>
</dbReference>
<protein>
    <submittedName>
        <fullName evidence="5">Efflux transporter outer membrane subunit</fullName>
    </submittedName>
    <submittedName>
        <fullName evidence="6">RND transporter</fullName>
    </submittedName>
</protein>
<comment type="subcellular location">
    <subcellularLocation>
        <location evidence="1 3">Cell outer membrane</location>
        <topology evidence="1 3">Lipid-anchor</topology>
    </subcellularLocation>
</comment>
<dbReference type="EMBL" id="ABLOKC030000032">
    <property type="protein sequence ID" value="EML1473646.1"/>
    <property type="molecule type" value="Genomic_DNA"/>
</dbReference>
<dbReference type="KEGG" id="pge:LG71_07855"/>
<dbReference type="Gene3D" id="2.20.200.10">
    <property type="entry name" value="Outer membrane efflux proteins (OEP)"/>
    <property type="match status" value="1"/>
</dbReference>
<dbReference type="InterPro" id="IPR010131">
    <property type="entry name" value="MdtP/NodT-like"/>
</dbReference>
<accession>A0A089PHT0</accession>
<name>A0A089PHT0_PLUGE</name>
<dbReference type="GO" id="GO:0015562">
    <property type="term" value="F:efflux transmembrane transporter activity"/>
    <property type="evidence" value="ECO:0007669"/>
    <property type="project" value="InterPro"/>
</dbReference>
<dbReference type="PANTHER" id="PTHR30203">
    <property type="entry name" value="OUTER MEMBRANE CATION EFFLUX PROTEIN"/>
    <property type="match status" value="1"/>
</dbReference>
<keyword evidence="7" id="KW-1185">Reference proteome</keyword>
<keyword evidence="3" id="KW-0472">Membrane</keyword>
<keyword evidence="3" id="KW-0564">Palmitate</keyword>
<keyword evidence="4" id="KW-0175">Coiled coil</keyword>
<evidence type="ECO:0000256" key="3">
    <source>
        <dbReference type="RuleBase" id="RU362097"/>
    </source>
</evidence>
<keyword evidence="3" id="KW-1134">Transmembrane beta strand</keyword>
<dbReference type="NCBIfam" id="TIGR01845">
    <property type="entry name" value="outer_NodT"/>
    <property type="match status" value="1"/>
</dbReference>
<evidence type="ECO:0000313" key="5">
    <source>
        <dbReference type="EMBL" id="EML1473646.1"/>
    </source>
</evidence>
<comment type="similarity">
    <text evidence="2 3">Belongs to the outer membrane factor (OMF) (TC 1.B.17) family.</text>
</comment>
<dbReference type="Proteomes" id="UP000036196">
    <property type="component" value="Unassembled WGS sequence"/>
</dbReference>
<dbReference type="STRING" id="61647.LG71_07855"/>
<dbReference type="GO" id="GO:0009279">
    <property type="term" value="C:cell outer membrane"/>
    <property type="evidence" value="ECO:0007669"/>
    <property type="project" value="UniProtKB-SubCell"/>
</dbReference>
<sequence>MNNKKFVATLSATALALSVASCSLDPDYHRPAMPVSQSWQNGGGASNVAAYDWRQFYRQPGMQKVIGLALNNNRDLRIAALRVQEAQAQFRISRSALMPTIEAGASETSQRLPGGLYNTRDSGAVTYHQYEAGVGITSWEIDFFGRIRSLNERALQTYLATAAMEQATRITLISEIAAAYLSLATDKDKLKLAQQTAESQRASLKLVQYRVETGTDNDQARAQAELSVADAEADVQRFSRQLEEDINALTFLTGTAVPPDVIAEATLKKDYQFPDLRAGLPSDLLTRRPDIIAAEHNLKAANANIGAARAAFFPSISLTADAGTMSGSLGNLFEGGTATWSFIPSINIPIFTGGRNMANLDLAHLQKREEIAQYERSIQQAFREVADALAGKNTWHQEVAARSRSNAANERYYKLSQYRYQGGIDGYLNVLVAQRSNYQSEKDLLDARAGELNQNVTLYKVLGGGW</sequence>
<dbReference type="AlphaFoldDB" id="A0A089PHT0"/>
<feature type="signal peptide" evidence="3">
    <location>
        <begin position="1"/>
        <end position="23"/>
    </location>
</feature>
<dbReference type="PATRIC" id="fig|61647.15.peg.2392"/>
<dbReference type="Pfam" id="PF02321">
    <property type="entry name" value="OEP"/>
    <property type="match status" value="2"/>
</dbReference>
<evidence type="ECO:0000313" key="7">
    <source>
        <dbReference type="Proteomes" id="UP000036196"/>
    </source>
</evidence>
<evidence type="ECO:0000256" key="1">
    <source>
        <dbReference type="ARBA" id="ARBA00004459"/>
    </source>
</evidence>
<keyword evidence="3" id="KW-0449">Lipoprotein</keyword>
<feature type="coiled-coil region" evidence="4">
    <location>
        <begin position="221"/>
        <end position="248"/>
    </location>
</feature>
<evidence type="ECO:0000313" key="6">
    <source>
        <dbReference type="EMBL" id="KMK11924.1"/>
    </source>
</evidence>
<dbReference type="RefSeq" id="WP_043082007.1">
    <property type="nucleotide sequence ID" value="NZ_CACVCI010000001.1"/>
</dbReference>
<dbReference type="Gene3D" id="1.20.1600.10">
    <property type="entry name" value="Outer membrane efflux proteins (OEP)"/>
    <property type="match status" value="1"/>
</dbReference>
<feature type="chain" id="PRO_5013417826" evidence="3">
    <location>
        <begin position="24"/>
        <end position="466"/>
    </location>
</feature>
<reference evidence="5" key="2">
    <citation type="submission" date="2024-02" db="EMBL/GenBank/DDBJ databases">
        <authorList>
            <consortium name="Clinical and Environmental Microbiology Branch: Whole genome sequencing antimicrobial resistance pathogens in the healthcare setting"/>
        </authorList>
    </citation>
    <scope>NUCLEOTIDE SEQUENCE</scope>
    <source>
        <strain evidence="5">2021DK-00143</strain>
    </source>
</reference>
<dbReference type="PROSITE" id="PS51257">
    <property type="entry name" value="PROKAR_LIPOPROTEIN"/>
    <property type="match status" value="1"/>
</dbReference>
<dbReference type="eggNOG" id="COG1538">
    <property type="taxonomic scope" value="Bacteria"/>
</dbReference>
<comment type="caution">
    <text evidence="6">The sequence shown here is derived from an EMBL/GenBank/DDBJ whole genome shotgun (WGS) entry which is preliminary data.</text>
</comment>
<evidence type="ECO:0000256" key="4">
    <source>
        <dbReference type="SAM" id="Coils"/>
    </source>
</evidence>
<dbReference type="EMBL" id="LDZF01000023">
    <property type="protein sequence ID" value="KMK11924.1"/>
    <property type="molecule type" value="Genomic_DNA"/>
</dbReference>
<gene>
    <name evidence="6" type="ORF">ABW06_19230</name>
    <name evidence="5" type="ORF">QEG54_004453</name>
</gene>
<dbReference type="PANTHER" id="PTHR30203:SF32">
    <property type="entry name" value="CATION EFFLUX SYSTEM PROTEIN CUSC"/>
    <property type="match status" value="1"/>
</dbReference>